<dbReference type="InterPro" id="IPR056972">
    <property type="entry name" value="RHH_dom-containing"/>
</dbReference>
<protein>
    <recommendedName>
        <fullName evidence="3">Ribbon-helix-helix DNA binding domain protein</fullName>
    </recommendedName>
</protein>
<evidence type="ECO:0000313" key="1">
    <source>
        <dbReference type="EMBL" id="AHY84335.1"/>
    </source>
</evidence>
<organism evidence="1 2">
    <name type="scientific">Mycobacterium phage KingVeVeVe</name>
    <dbReference type="NCBI Taxonomy" id="1471544"/>
    <lineage>
        <taxon>Viruses</taxon>
        <taxon>Duplodnaviria</taxon>
        <taxon>Heunggongvirae</taxon>
        <taxon>Uroviricota</taxon>
        <taxon>Caudoviricetes</taxon>
        <taxon>Bclasvirinae</taxon>
        <taxon>Pegunavirus</taxon>
        <taxon>Pegunavirus soto</taxon>
    </lineage>
</organism>
<evidence type="ECO:0008006" key="3">
    <source>
        <dbReference type="Google" id="ProtNLM"/>
    </source>
</evidence>
<dbReference type="Pfam" id="PF23807">
    <property type="entry name" value="RHH_10"/>
    <property type="match status" value="1"/>
</dbReference>
<proteinExistence type="predicted"/>
<sequence length="100" mass="11593">MARCPCGPPEQFWYIFLTMSAPSRHTRRQPARGRPAGEVPNVLWPIRGPITIRQRMKIACAEEGLTYAGLIEKFLDERDEKIRRQLAAQKSPLHRPKREI</sequence>
<reference evidence="1 2" key="1">
    <citation type="submission" date="2014-03" db="EMBL/GenBank/DDBJ databases">
        <authorList>
            <person name="Barber N.R."/>
            <person name="Francolini R.D."/>
            <person name="Gray A.J."/>
            <person name="Hamilton K."/>
            <person name="Jung E."/>
            <person name="Killpatrick M.S."/>
            <person name="Le T.M."/>
            <person name="Lin R."/>
            <person name="Morris L.Y."/>
            <person name="O'Neil L.P."/>
            <person name="Pederson E.N."/>
            <person name="Sepehri B.F."/>
            <person name="Shaffer R.A."/>
            <person name="Sridharan P.S."/>
            <person name="Tseng L."/>
            <person name="Williams L.H."/>
            <person name="Cohen L.B."/>
            <person name="Ahrens K.J."/>
            <person name="Braun M.A."/>
            <person name="Jarvik J."/>
            <person name="Lopez A.J."/>
            <person name="Bradley K.W."/>
            <person name="Clarke D.Q."/>
            <person name="Lewis M.F."/>
            <person name="Barker L.P."/>
            <person name="Bailey C."/>
            <person name="Asai D.J."/>
            <person name="Garber M.L."/>
            <person name="Bowman C.A."/>
            <person name="Russell D.A."/>
            <person name="Pope W.H."/>
            <person name="Jacobs-Sera D."/>
            <person name="Hendrix R.W."/>
            <person name="Hatfull G.F."/>
        </authorList>
    </citation>
    <scope>NUCLEOTIDE SEQUENCE [LARGE SCALE GENOMIC DNA]</scope>
</reference>
<dbReference type="EMBL" id="KJ538723">
    <property type="protein sequence ID" value="AHY84335.1"/>
    <property type="molecule type" value="Genomic_DNA"/>
</dbReference>
<evidence type="ECO:0000313" key="2">
    <source>
        <dbReference type="Proteomes" id="UP000024436"/>
    </source>
</evidence>
<gene>
    <name evidence="1" type="primary">66</name>
    <name evidence="1" type="ORF">PBI_KINGVEVEVE_66</name>
</gene>
<dbReference type="Proteomes" id="UP000024436">
    <property type="component" value="Segment"/>
</dbReference>
<name>A0A023ZYS5_9CAUD</name>
<accession>A0A023ZYS5</accession>